<reference evidence="3" key="2">
    <citation type="submission" date="2021-04" db="EMBL/GenBank/DDBJ databases">
        <authorList>
            <person name="Gilroy R."/>
        </authorList>
    </citation>
    <scope>NUCLEOTIDE SEQUENCE</scope>
    <source>
        <strain evidence="3">ChiHejej3B27-2180</strain>
    </source>
</reference>
<name>A0A9D1QPI3_9LACO</name>
<keyword evidence="3" id="KW-0540">Nuclease</keyword>
<gene>
    <name evidence="3" type="ORF">H9876_03195</name>
</gene>
<keyword evidence="3" id="KW-0378">Hydrolase</keyword>
<dbReference type="Proteomes" id="UP000886878">
    <property type="component" value="Unassembled WGS sequence"/>
</dbReference>
<dbReference type="EMBL" id="DXGK01000063">
    <property type="protein sequence ID" value="HIW70373.1"/>
    <property type="molecule type" value="Genomic_DNA"/>
</dbReference>
<sequence>MIRRLQKIIRTVLLLAIGVGLGIGAQSMSAYQQRLKSQENYAKKDHRPASEVGGITAKQYQQLAKINYHSGQSPIFQVNNGKSTLNPNAWQQDRVDYQQLDRLGRTSHSNTAFLNWQNHANTALRTAQTSSPTAWHNNRDQLLVYNRGHLIAYSLTRGIDPQTGRFDPHGNNGDQDNPRNLFTETDFTNQAVQTLYEGKVRRAIESHHRVIYQATPIFRGNELMPRGINLQAIATDGTLNFNVYLANVEPGIVFDYQTGNSVISSAMTVPVPLDPNGDTTDDQKEQRDDLRTVGSYSRPIARQPRHYQRIINSNIQ</sequence>
<evidence type="ECO:0000313" key="3">
    <source>
        <dbReference type="EMBL" id="HIW70373.1"/>
    </source>
</evidence>
<feature type="region of interest" description="Disordered" evidence="1">
    <location>
        <begin position="269"/>
        <end position="290"/>
    </location>
</feature>
<dbReference type="InterPro" id="IPR044929">
    <property type="entry name" value="DNA/RNA_non-sp_Endonuclease_sf"/>
</dbReference>
<dbReference type="GO" id="GO:0003676">
    <property type="term" value="F:nucleic acid binding"/>
    <property type="evidence" value="ECO:0007669"/>
    <property type="project" value="InterPro"/>
</dbReference>
<dbReference type="AlphaFoldDB" id="A0A9D1QPI3"/>
<dbReference type="GO" id="GO:0046872">
    <property type="term" value="F:metal ion binding"/>
    <property type="evidence" value="ECO:0007669"/>
    <property type="project" value="InterPro"/>
</dbReference>
<comment type="caution">
    <text evidence="3">The sequence shown here is derived from an EMBL/GenBank/DDBJ whole genome shotgun (WGS) entry which is preliminary data.</text>
</comment>
<evidence type="ECO:0000256" key="1">
    <source>
        <dbReference type="SAM" id="MobiDB-lite"/>
    </source>
</evidence>
<feature type="domain" description="DNA/RNA non-specific endonuclease/pyrophosphatase/phosphodiesterase" evidence="2">
    <location>
        <begin position="90"/>
        <end position="237"/>
    </location>
</feature>
<accession>A0A9D1QPI3</accession>
<evidence type="ECO:0000259" key="2">
    <source>
        <dbReference type="Pfam" id="PF01223"/>
    </source>
</evidence>
<dbReference type="InterPro" id="IPR001604">
    <property type="entry name" value="Endo_G_ENPP1-like_dom"/>
</dbReference>
<protein>
    <submittedName>
        <fullName evidence="3">DNA/RNA non-specific endonuclease</fullName>
    </submittedName>
</protein>
<organism evidence="3 4">
    <name type="scientific">Candidatus Limosilactobacillus merdipullorum</name>
    <dbReference type="NCBI Taxonomy" id="2838653"/>
    <lineage>
        <taxon>Bacteria</taxon>
        <taxon>Bacillati</taxon>
        <taxon>Bacillota</taxon>
        <taxon>Bacilli</taxon>
        <taxon>Lactobacillales</taxon>
        <taxon>Lactobacillaceae</taxon>
        <taxon>Limosilactobacillus</taxon>
    </lineage>
</organism>
<dbReference type="GO" id="GO:0004519">
    <property type="term" value="F:endonuclease activity"/>
    <property type="evidence" value="ECO:0007669"/>
    <property type="project" value="UniProtKB-KW"/>
</dbReference>
<dbReference type="Gene3D" id="3.40.570.10">
    <property type="entry name" value="Extracellular Endonuclease, subunit A"/>
    <property type="match status" value="1"/>
</dbReference>
<keyword evidence="3" id="KW-0255">Endonuclease</keyword>
<dbReference type="Pfam" id="PF01223">
    <property type="entry name" value="Endonuclease_NS"/>
    <property type="match status" value="1"/>
</dbReference>
<feature type="compositionally biased region" description="Basic and acidic residues" evidence="1">
    <location>
        <begin position="281"/>
        <end position="290"/>
    </location>
</feature>
<proteinExistence type="predicted"/>
<reference evidence="3" key="1">
    <citation type="journal article" date="2021" name="PeerJ">
        <title>Extensive microbial diversity within the chicken gut microbiome revealed by metagenomics and culture.</title>
        <authorList>
            <person name="Gilroy R."/>
            <person name="Ravi A."/>
            <person name="Getino M."/>
            <person name="Pursley I."/>
            <person name="Horton D.L."/>
            <person name="Alikhan N.F."/>
            <person name="Baker D."/>
            <person name="Gharbi K."/>
            <person name="Hall N."/>
            <person name="Watson M."/>
            <person name="Adriaenssens E.M."/>
            <person name="Foster-Nyarko E."/>
            <person name="Jarju S."/>
            <person name="Secka A."/>
            <person name="Antonio M."/>
            <person name="Oren A."/>
            <person name="Chaudhuri R.R."/>
            <person name="La Ragione R."/>
            <person name="Hildebrand F."/>
            <person name="Pallen M.J."/>
        </authorList>
    </citation>
    <scope>NUCLEOTIDE SEQUENCE</scope>
    <source>
        <strain evidence="3">ChiHejej3B27-2180</strain>
    </source>
</reference>
<dbReference type="GO" id="GO:0016787">
    <property type="term" value="F:hydrolase activity"/>
    <property type="evidence" value="ECO:0007669"/>
    <property type="project" value="InterPro"/>
</dbReference>
<evidence type="ECO:0000313" key="4">
    <source>
        <dbReference type="Proteomes" id="UP000886878"/>
    </source>
</evidence>